<accession>A0A1Y9IZY3</accession>
<dbReference type="InterPro" id="IPR033116">
    <property type="entry name" value="TRYPSIN_SER"/>
</dbReference>
<evidence type="ECO:0000259" key="2">
    <source>
        <dbReference type="PROSITE" id="PS50240"/>
    </source>
</evidence>
<dbReference type="Proteomes" id="UP000076407">
    <property type="component" value="Unassembled WGS sequence"/>
</dbReference>
<dbReference type="AlphaFoldDB" id="A0A1Y9IZY3"/>
<dbReference type="Pfam" id="PF00089">
    <property type="entry name" value="Trypsin"/>
    <property type="match status" value="3"/>
</dbReference>
<dbReference type="STRING" id="34691.A0A1Y9IZY3"/>
<protein>
    <recommendedName>
        <fullName evidence="2">Peptidase S1 domain-containing protein</fullName>
    </recommendedName>
</protein>
<name>A0A1Y9IZY3_ANOQN</name>
<dbReference type="PANTHER" id="PTHR24260">
    <property type="match status" value="1"/>
</dbReference>
<feature type="domain" description="Peptidase S1" evidence="2">
    <location>
        <begin position="1"/>
        <end position="70"/>
    </location>
</feature>
<keyword evidence="4" id="KW-1185">Reference proteome</keyword>
<feature type="domain" description="Peptidase S1" evidence="2">
    <location>
        <begin position="372"/>
        <end position="638"/>
    </location>
</feature>
<dbReference type="SUPFAM" id="SSF50494">
    <property type="entry name" value="Trypsin-like serine proteases"/>
    <property type="match status" value="3"/>
</dbReference>
<dbReference type="GO" id="GO:0006508">
    <property type="term" value="P:proteolysis"/>
    <property type="evidence" value="ECO:0007669"/>
    <property type="project" value="InterPro"/>
</dbReference>
<dbReference type="VEuPathDB" id="VectorBase:AQUA016415"/>
<dbReference type="InterPro" id="IPR009003">
    <property type="entry name" value="Peptidase_S1_PA"/>
</dbReference>
<dbReference type="PROSITE" id="PS50240">
    <property type="entry name" value="TRYPSIN_DOM"/>
    <property type="match status" value="2"/>
</dbReference>
<organism evidence="3 4">
    <name type="scientific">Anopheles quadriannulatus</name>
    <name type="common">Mosquito</name>
    <dbReference type="NCBI Taxonomy" id="34691"/>
    <lineage>
        <taxon>Eukaryota</taxon>
        <taxon>Metazoa</taxon>
        <taxon>Ecdysozoa</taxon>
        <taxon>Arthropoda</taxon>
        <taxon>Hexapoda</taxon>
        <taxon>Insecta</taxon>
        <taxon>Pterygota</taxon>
        <taxon>Neoptera</taxon>
        <taxon>Endopterygota</taxon>
        <taxon>Diptera</taxon>
        <taxon>Nematocera</taxon>
        <taxon>Culicoidea</taxon>
        <taxon>Culicidae</taxon>
        <taxon>Anophelinae</taxon>
        <taxon>Anopheles</taxon>
    </lineage>
</organism>
<evidence type="ECO:0000313" key="4">
    <source>
        <dbReference type="Proteomes" id="UP000076407"/>
    </source>
</evidence>
<dbReference type="EnsemblMetazoa" id="AQUA016415-RA">
    <property type="protein sequence ID" value="AQUA016415-PA"/>
    <property type="gene ID" value="AQUA016415"/>
</dbReference>
<comment type="similarity">
    <text evidence="1">Belongs to the peptidase S1 family. CLIP subfamily.</text>
</comment>
<dbReference type="GO" id="GO:0004252">
    <property type="term" value="F:serine-type endopeptidase activity"/>
    <property type="evidence" value="ECO:0007669"/>
    <property type="project" value="InterPro"/>
</dbReference>
<dbReference type="InterPro" id="IPR051333">
    <property type="entry name" value="CLIP_Serine_Protease"/>
</dbReference>
<proteinExistence type="inferred from homology"/>
<dbReference type="Gene3D" id="2.40.10.10">
    <property type="entry name" value="Trypsin-like serine proteases"/>
    <property type="match status" value="4"/>
</dbReference>
<dbReference type="InterPro" id="IPR043504">
    <property type="entry name" value="Peptidase_S1_PA_chymotrypsin"/>
</dbReference>
<sequence length="638" mass="72740">MDHQFCAGDEKMDTCPGDSGGPLHVKLFKKWKLVPFLVGVTSFGKACGISAPGVYVKVSKFSDWIIETLQRHGEMATRFKFEPLVCTDRYYNLREYKEDLVRVYEGREYLDLSNAYYFFEGCPLFLKSIMLALEHSSNLVLTSRPTHVVLTNGNLIKVLEIIPHPSYNHSISPFYNNIAVMKLQSFGMIEPFCGWYGDPKPDQKLLITGSKRIPVEKTEEYNSTIIMTRVWDQSPKQCRLAQEYSDMLPEGLQNEHLCYENQPFLVPGACDIVIGSPIERNGEKRIYIDGINLFGRDCGYGEPAVGIRLSSHKAWLESVLLPRSKRDPLVYLDPDLELGDECDYADLTKGICMTEKHCPAIHTRLQNNQQVMFCGNRTVLCCPNKATDPRIIAIEDEFNQCENRYRHLRTDRQNGSSHAIEIGWQDDRNTTYGCYGYLISTRGIVSSASCLSERGRMPNIVQIGGIDSLDNSRVVPIERVIIHPNYNKETLEHNIAIVKLESTVDPSEHVFPTCLWQNITHSPVKQLVLDFASKRYDPIHPMYKSDCEALLNRTFDEHYTLCMNPGITTSNNHLVKDNSISKSCYDSGSPIVWRQVRNSTDNAEYLVHMYSHGSCDLNTPHVVTRVAAYIEWFKQLLQ</sequence>
<evidence type="ECO:0000313" key="3">
    <source>
        <dbReference type="EnsemblMetazoa" id="AQUA016415-PA"/>
    </source>
</evidence>
<dbReference type="PANTHER" id="PTHR24260:SF147">
    <property type="entry name" value="EG:BACR7A4.3 PROTEIN-RELATED"/>
    <property type="match status" value="1"/>
</dbReference>
<dbReference type="InterPro" id="IPR001254">
    <property type="entry name" value="Trypsin_dom"/>
</dbReference>
<evidence type="ECO:0000256" key="1">
    <source>
        <dbReference type="ARBA" id="ARBA00024195"/>
    </source>
</evidence>
<dbReference type="PROSITE" id="PS00135">
    <property type="entry name" value="TRYPSIN_SER"/>
    <property type="match status" value="1"/>
</dbReference>
<dbReference type="SMART" id="SM00020">
    <property type="entry name" value="Tryp_SPc"/>
    <property type="match status" value="1"/>
</dbReference>
<reference evidence="3" key="1">
    <citation type="submission" date="2020-05" db="UniProtKB">
        <authorList>
            <consortium name="EnsemblMetazoa"/>
        </authorList>
    </citation>
    <scope>IDENTIFICATION</scope>
    <source>
        <strain evidence="3">SANGQUA</strain>
    </source>
</reference>